<evidence type="ECO:0000313" key="1">
    <source>
        <dbReference type="EMBL" id="GAE01137.1"/>
    </source>
</evidence>
<proteinExistence type="predicted"/>
<dbReference type="RefSeq" id="WP_003488694.1">
    <property type="nucleotide sequence ID" value="NZ_DF384213.1"/>
</dbReference>
<sequence>MKKNISRVIVFIMIIIIILCVKEVLADGDRDVGYANVVVKSWKKDIVQ</sequence>
<protein>
    <submittedName>
        <fullName evidence="1">Uncharacterized protein</fullName>
    </submittedName>
</protein>
<gene>
    <name evidence="1" type="ORF">CBO05C_0827</name>
</gene>
<accession>A0A0S6TZT2</accession>
<dbReference type="EMBL" id="DF384213">
    <property type="protein sequence ID" value="GAE01137.1"/>
    <property type="molecule type" value="Genomic_DNA"/>
</dbReference>
<organism evidence="1">
    <name type="scientific">Clostridium botulinum B str. Osaka05</name>
    <dbReference type="NCBI Taxonomy" id="1407017"/>
    <lineage>
        <taxon>Bacteria</taxon>
        <taxon>Bacillati</taxon>
        <taxon>Bacillota</taxon>
        <taxon>Clostridia</taxon>
        <taxon>Eubacteriales</taxon>
        <taxon>Clostridiaceae</taxon>
        <taxon>Clostridium</taxon>
    </lineage>
</organism>
<dbReference type="HOGENOM" id="CLU_3151176_0_0_9"/>
<name>A0A0S6TZT2_CLOBO</name>
<dbReference type="Proteomes" id="UP000054164">
    <property type="component" value="Unassembled WGS sequence"/>
</dbReference>
<dbReference type="AlphaFoldDB" id="A0A0S6TZT2"/>
<reference evidence="1" key="1">
    <citation type="submission" date="2013-10" db="EMBL/GenBank/DDBJ databases">
        <title>Draft genome sequence of Clostridium botulinum type B strain Osaka05.</title>
        <authorList>
            <person name="Sakaguchi Y."/>
            <person name="Hosomi K."/>
            <person name="Uchiyama J."/>
            <person name="Ogura Y."/>
            <person name="Sakaguchi M."/>
            <person name="Kohda T."/>
            <person name="Mukamoto M."/>
            <person name="Misawa N."/>
            <person name="Matsuzaki S."/>
            <person name="Hayashi T."/>
            <person name="Kozaki S."/>
        </authorList>
    </citation>
    <scope>NUCLEOTIDE SEQUENCE</scope>
    <source>
        <strain evidence="1">Osaka05</strain>
    </source>
</reference>